<dbReference type="Proteomes" id="UP001060085">
    <property type="component" value="Linkage Group LG05"/>
</dbReference>
<keyword evidence="2" id="KW-1185">Reference proteome</keyword>
<dbReference type="EMBL" id="CM044705">
    <property type="protein sequence ID" value="KAI5664879.1"/>
    <property type="molecule type" value="Genomic_DNA"/>
</dbReference>
<reference evidence="2" key="1">
    <citation type="journal article" date="2023" name="Nat. Plants">
        <title>Single-cell RNA sequencing provides a high-resolution roadmap for understanding the multicellular compartmentation of specialized metabolism.</title>
        <authorList>
            <person name="Sun S."/>
            <person name="Shen X."/>
            <person name="Li Y."/>
            <person name="Li Y."/>
            <person name="Wang S."/>
            <person name="Li R."/>
            <person name="Zhang H."/>
            <person name="Shen G."/>
            <person name="Guo B."/>
            <person name="Wei J."/>
            <person name="Xu J."/>
            <person name="St-Pierre B."/>
            <person name="Chen S."/>
            <person name="Sun C."/>
        </authorList>
    </citation>
    <scope>NUCLEOTIDE SEQUENCE [LARGE SCALE GENOMIC DNA]</scope>
</reference>
<protein>
    <submittedName>
        <fullName evidence="1">Uncharacterized protein</fullName>
    </submittedName>
</protein>
<gene>
    <name evidence="1" type="ORF">M9H77_24202</name>
</gene>
<proteinExistence type="predicted"/>
<evidence type="ECO:0000313" key="1">
    <source>
        <dbReference type="EMBL" id="KAI5664879.1"/>
    </source>
</evidence>
<sequence>MGNERTHWQRVGYGARRLCMDSYLSSTGLGSASMGKYAWMAAQDQRNCDAGILGVKEYKLTYYTPEYEMRMFKVVARGRSTVHQVRWKRKTEVHEPTDNEIPVKLWGRYEMKKCNCPFLLKGEQSASRQFWKLTIQDGRHNYKIGVYPHENTQATQLKDDEITLVEEFSKCHMQPKNILDSIRGKNADCVVRFTYNMPLLETVGITSTENEDNLNKLKDRWHKMPDFVEYLFDTWLNFVPKFVRVWTGKILHFGSETTNRVEAQHSALKAWLTTSCGDLDIVFLKIHSQIELRVSEIKKTLESSRMIEKYNASSKQVLSKLLGNDDIRKIQKKWTNRTMYTPRLLLKCHSNRLVDRVPVAVRALEEEVDRPELQEPEVEVEIILEDRVRDCQWIYVLQIHP</sequence>
<name>A0ACC0AWF1_CATRO</name>
<evidence type="ECO:0000313" key="2">
    <source>
        <dbReference type="Proteomes" id="UP001060085"/>
    </source>
</evidence>
<accession>A0ACC0AWF1</accession>
<comment type="caution">
    <text evidence="1">The sequence shown here is derived from an EMBL/GenBank/DDBJ whole genome shotgun (WGS) entry which is preliminary data.</text>
</comment>
<organism evidence="1 2">
    <name type="scientific">Catharanthus roseus</name>
    <name type="common">Madagascar periwinkle</name>
    <name type="synonym">Vinca rosea</name>
    <dbReference type="NCBI Taxonomy" id="4058"/>
    <lineage>
        <taxon>Eukaryota</taxon>
        <taxon>Viridiplantae</taxon>
        <taxon>Streptophyta</taxon>
        <taxon>Embryophyta</taxon>
        <taxon>Tracheophyta</taxon>
        <taxon>Spermatophyta</taxon>
        <taxon>Magnoliopsida</taxon>
        <taxon>eudicotyledons</taxon>
        <taxon>Gunneridae</taxon>
        <taxon>Pentapetalae</taxon>
        <taxon>asterids</taxon>
        <taxon>lamiids</taxon>
        <taxon>Gentianales</taxon>
        <taxon>Apocynaceae</taxon>
        <taxon>Rauvolfioideae</taxon>
        <taxon>Vinceae</taxon>
        <taxon>Catharanthinae</taxon>
        <taxon>Catharanthus</taxon>
    </lineage>
</organism>